<comment type="caution">
    <text evidence="1">The sequence shown here is derived from an EMBL/GenBank/DDBJ whole genome shotgun (WGS) entry which is preliminary data.</text>
</comment>
<reference evidence="1" key="1">
    <citation type="submission" date="2021-06" db="EMBL/GenBank/DDBJ databases">
        <authorList>
            <person name="Kallberg Y."/>
            <person name="Tangrot J."/>
            <person name="Rosling A."/>
        </authorList>
    </citation>
    <scope>NUCLEOTIDE SEQUENCE</scope>
    <source>
        <strain evidence="1">CL356</strain>
    </source>
</reference>
<evidence type="ECO:0000313" key="1">
    <source>
        <dbReference type="EMBL" id="CAG8612172.1"/>
    </source>
</evidence>
<keyword evidence="2" id="KW-1185">Reference proteome</keyword>
<evidence type="ECO:0000313" key="2">
    <source>
        <dbReference type="Proteomes" id="UP000789525"/>
    </source>
</evidence>
<proteinExistence type="predicted"/>
<accession>A0ACA9MU92</accession>
<dbReference type="EMBL" id="CAJVPT010015503">
    <property type="protein sequence ID" value="CAG8612172.1"/>
    <property type="molecule type" value="Genomic_DNA"/>
</dbReference>
<protein>
    <submittedName>
        <fullName evidence="1">1885_t:CDS:1</fullName>
    </submittedName>
</protein>
<feature type="non-terminal residue" evidence="1">
    <location>
        <position position="174"/>
    </location>
</feature>
<dbReference type="Proteomes" id="UP000789525">
    <property type="component" value="Unassembled WGS sequence"/>
</dbReference>
<organism evidence="1 2">
    <name type="scientific">Acaulospora colombiana</name>
    <dbReference type="NCBI Taxonomy" id="27376"/>
    <lineage>
        <taxon>Eukaryota</taxon>
        <taxon>Fungi</taxon>
        <taxon>Fungi incertae sedis</taxon>
        <taxon>Mucoromycota</taxon>
        <taxon>Glomeromycotina</taxon>
        <taxon>Glomeromycetes</taxon>
        <taxon>Diversisporales</taxon>
        <taxon>Acaulosporaceae</taxon>
        <taxon>Acaulospora</taxon>
    </lineage>
</organism>
<gene>
    <name evidence="1" type="ORF">ACOLOM_LOCUS7053</name>
</gene>
<name>A0ACA9MU92_9GLOM</name>
<sequence length="174" mass="19993">MYNGLPASSLLDVTKRLIKAQSFSHYENDVVENVIEGFYTLESQVEQTPGVEKETTPSLGNQNSENNPIRAIFSSSQSISANRLVPCIIQNHDVNVLRLYNMQRLEKIRTASIQDIPYSEEEWLNLSEEEKRFHRDYMDLLRALKMEYPPEINLSASLIPPREAIVVVRVLQDI</sequence>